<feature type="active site" description="Proton donor/acceptor" evidence="10">
    <location>
        <position position="285"/>
    </location>
</feature>
<dbReference type="EMBL" id="CP011058">
    <property type="protein sequence ID" value="AJY75640.1"/>
    <property type="molecule type" value="Genomic_DNA"/>
</dbReference>
<dbReference type="Gene3D" id="3.20.20.140">
    <property type="entry name" value="Metal-dependent hydrolases"/>
    <property type="match status" value="1"/>
</dbReference>
<keyword evidence="5 9" id="KW-0378">Hydrolase</keyword>
<evidence type="ECO:0000256" key="4">
    <source>
        <dbReference type="ARBA" id="ARBA00022723"/>
    </source>
</evidence>
<dbReference type="InterPro" id="IPR032466">
    <property type="entry name" value="Metal_Hydrolase"/>
</dbReference>
<keyword evidence="14" id="KW-1185">Reference proteome</keyword>
<sequence length="398" mass="42522">METVIINAKLVSGGKTVEDGALVIQDGVIQYAGPREGWALGLAYSNSAGPAYDIVDAGGGWIVPGFVDIHIHGGYGSDFMDASEEAIGTITRFHAQHGTTTLLATTMTQTKERIDAVLETVAGYSRSDARAAKVAGVHLEGPFISPRYPGSQNPAHIVDPDLEWMKEWQSRFPGLVKIVTMAPEREGALPVIRYGSEHGIVMSAGHTAAVRAEMEAAIEAGLRHSVHMFNAMTPLHHREPGVVGTIMARDEMSAEIIADGIHVHPLCVGIMARLKDKGNLVLITDAMSAAGLGDGMYKLGGLDVIVKGREARLYEGDSLAGSTLTMAEGFRFMVREIGLTVPEASLLASANPARMIGMDGKLGDIRPGYAADLVWLSEELELKQVWIDGQPVKEYAAV</sequence>
<reference evidence="13 14" key="1">
    <citation type="journal article" date="2015" name="J. Biotechnol.">
        <title>Complete genome sequence of Paenibacillus beijingensis 7188(T) (=DSM 24997(T)), a novel rhizobacterium from jujube garden soil.</title>
        <authorList>
            <person name="Kwak Y."/>
            <person name="Shin J.H."/>
        </authorList>
    </citation>
    <scope>NUCLEOTIDE SEQUENCE [LARGE SCALE GENOMIC DNA]</scope>
    <source>
        <strain evidence="13 14">DSM 24997</strain>
    </source>
</reference>
<dbReference type="Pfam" id="PF01979">
    <property type="entry name" value="Amidohydro_1"/>
    <property type="match status" value="1"/>
</dbReference>
<dbReference type="InterPro" id="IPR006680">
    <property type="entry name" value="Amidohydro-rel"/>
</dbReference>
<dbReference type="OrthoDB" id="9776488at2"/>
<evidence type="ECO:0000256" key="1">
    <source>
        <dbReference type="ARBA" id="ARBA00010716"/>
    </source>
</evidence>
<dbReference type="InterPro" id="IPR011059">
    <property type="entry name" value="Metal-dep_hydrolase_composite"/>
</dbReference>
<dbReference type="PATRIC" id="fig|1126833.4.peg.3303"/>
<dbReference type="KEGG" id="pbj:VN24_15075"/>
<dbReference type="SUPFAM" id="SSF51556">
    <property type="entry name" value="Metallo-dependent hydrolases"/>
    <property type="match status" value="1"/>
</dbReference>
<evidence type="ECO:0000256" key="8">
    <source>
        <dbReference type="ARBA" id="ARBA00060590"/>
    </source>
</evidence>
<proteinExistence type="inferred from homology"/>
<dbReference type="Proteomes" id="UP000032633">
    <property type="component" value="Chromosome"/>
</dbReference>
<feature type="domain" description="Amidohydrolase-related" evidence="12">
    <location>
        <begin position="61"/>
        <end position="392"/>
    </location>
</feature>
<evidence type="ECO:0000313" key="13">
    <source>
        <dbReference type="EMBL" id="AJY75640.1"/>
    </source>
</evidence>
<dbReference type="SUPFAM" id="SSF51338">
    <property type="entry name" value="Composite domain of metallo-dependent hydrolases"/>
    <property type="match status" value="1"/>
</dbReference>
<dbReference type="PIRSF" id="PIRSF038994">
    <property type="entry name" value="NagA"/>
    <property type="match status" value="1"/>
</dbReference>
<feature type="binding site" evidence="11">
    <location>
        <position position="140"/>
    </location>
    <ligand>
        <name>Zn(2+)</name>
        <dbReference type="ChEBI" id="CHEBI:29105"/>
    </ligand>
</feature>
<evidence type="ECO:0000256" key="5">
    <source>
        <dbReference type="ARBA" id="ARBA00022801"/>
    </source>
</evidence>
<evidence type="ECO:0000256" key="3">
    <source>
        <dbReference type="ARBA" id="ARBA00018029"/>
    </source>
</evidence>
<evidence type="ECO:0000256" key="6">
    <source>
        <dbReference type="ARBA" id="ARBA00023277"/>
    </source>
</evidence>
<dbReference type="EC" id="3.5.1.25" evidence="2"/>
<name>A0A0D5NKK3_9BACL</name>
<comment type="similarity">
    <text evidence="1 9">Belongs to the metallo-dependent hydrolases superfamily. NagA family.</text>
</comment>
<gene>
    <name evidence="13" type="ORF">VN24_15075</name>
</gene>
<dbReference type="GO" id="GO:0006046">
    <property type="term" value="P:N-acetylglucosamine catabolic process"/>
    <property type="evidence" value="ECO:0007669"/>
    <property type="project" value="TreeGrafter"/>
</dbReference>
<protein>
    <recommendedName>
        <fullName evidence="3">N-acetylglucosamine-6-phosphate deacetylase</fullName>
        <ecNumber evidence="2">3.5.1.25</ecNumber>
    </recommendedName>
</protein>
<dbReference type="HOGENOM" id="CLU_032482_2_1_9"/>
<evidence type="ECO:0000313" key="14">
    <source>
        <dbReference type="Proteomes" id="UP000032633"/>
    </source>
</evidence>
<dbReference type="PANTHER" id="PTHR11113:SF14">
    <property type="entry name" value="N-ACETYLGLUCOSAMINE-6-PHOSPHATE DEACETYLASE"/>
    <property type="match status" value="1"/>
</dbReference>
<dbReference type="PANTHER" id="PTHR11113">
    <property type="entry name" value="N-ACETYLGLUCOSAMINE-6-PHOSPHATE DEACETYLASE"/>
    <property type="match status" value="1"/>
</dbReference>
<comment type="cofactor">
    <cofactor evidence="11">
        <name>a divalent metal cation</name>
        <dbReference type="ChEBI" id="CHEBI:60240"/>
    </cofactor>
    <text evidence="11">Binds 1 divalent metal cation per subunit.</text>
</comment>
<accession>A0A0D5NKK3</accession>
<dbReference type="GO" id="GO:0008448">
    <property type="term" value="F:N-acetylglucosamine-6-phosphate deacetylase activity"/>
    <property type="evidence" value="ECO:0007669"/>
    <property type="project" value="UniProtKB-EC"/>
</dbReference>
<comment type="pathway">
    <text evidence="8">Amino-sugar metabolism; N-acetylneuraminate degradation; D-fructose 6-phosphate from N-acetylneuraminate: step 4/5.</text>
</comment>
<dbReference type="STRING" id="1126833.VN24_15075"/>
<reference evidence="14" key="2">
    <citation type="submission" date="2015-03" db="EMBL/GenBank/DDBJ databases">
        <title>Genome sequence of Paenibacillus beijingensis strain DSM 24997T.</title>
        <authorList>
            <person name="Kwak Y."/>
            <person name="Shin J.-H."/>
        </authorList>
    </citation>
    <scope>NUCLEOTIDE SEQUENCE [LARGE SCALE GENOMIC DNA]</scope>
    <source>
        <strain evidence="14">DSM 24997</strain>
    </source>
</reference>
<keyword evidence="6 9" id="KW-0119">Carbohydrate metabolism</keyword>
<evidence type="ECO:0000256" key="10">
    <source>
        <dbReference type="PIRSR" id="PIRSR038994-1"/>
    </source>
</evidence>
<organism evidence="13 14">
    <name type="scientific">Paenibacillus beijingensis</name>
    <dbReference type="NCBI Taxonomy" id="1126833"/>
    <lineage>
        <taxon>Bacteria</taxon>
        <taxon>Bacillati</taxon>
        <taxon>Bacillota</taxon>
        <taxon>Bacilli</taxon>
        <taxon>Bacillales</taxon>
        <taxon>Paenibacillaceae</taxon>
        <taxon>Paenibacillus</taxon>
    </lineage>
</organism>
<dbReference type="FunFam" id="3.20.20.140:FF:000004">
    <property type="entry name" value="N-acetylglucosamine-6-phosphate deacetylase"/>
    <property type="match status" value="1"/>
</dbReference>
<dbReference type="NCBIfam" id="TIGR00221">
    <property type="entry name" value="nagA"/>
    <property type="match status" value="1"/>
</dbReference>
<feature type="binding site" evidence="11">
    <location>
        <position position="206"/>
    </location>
    <ligand>
        <name>Zn(2+)</name>
        <dbReference type="ChEBI" id="CHEBI:29105"/>
    </ligand>
</feature>
<dbReference type="InterPro" id="IPR003764">
    <property type="entry name" value="GlcNAc_6-P_deAcase"/>
</dbReference>
<dbReference type="AlphaFoldDB" id="A0A0D5NKK3"/>
<evidence type="ECO:0000256" key="2">
    <source>
        <dbReference type="ARBA" id="ARBA00011899"/>
    </source>
</evidence>
<dbReference type="RefSeq" id="WP_045671068.1">
    <property type="nucleotide sequence ID" value="NZ_CP011058.1"/>
</dbReference>
<evidence type="ECO:0000256" key="11">
    <source>
        <dbReference type="PIRSR" id="PIRSR038994-3"/>
    </source>
</evidence>
<evidence type="ECO:0000256" key="7">
    <source>
        <dbReference type="ARBA" id="ARBA00047647"/>
    </source>
</evidence>
<dbReference type="CDD" id="cd00854">
    <property type="entry name" value="NagA"/>
    <property type="match status" value="1"/>
</dbReference>
<evidence type="ECO:0000259" key="12">
    <source>
        <dbReference type="Pfam" id="PF01979"/>
    </source>
</evidence>
<dbReference type="GO" id="GO:0046872">
    <property type="term" value="F:metal ion binding"/>
    <property type="evidence" value="ECO:0007669"/>
    <property type="project" value="UniProtKB-KW"/>
</dbReference>
<comment type="catalytic activity">
    <reaction evidence="7">
        <text>N-acetyl-D-glucosamine 6-phosphate + H2O = D-glucosamine 6-phosphate + acetate</text>
        <dbReference type="Rhea" id="RHEA:22936"/>
        <dbReference type="ChEBI" id="CHEBI:15377"/>
        <dbReference type="ChEBI" id="CHEBI:30089"/>
        <dbReference type="ChEBI" id="CHEBI:57513"/>
        <dbReference type="ChEBI" id="CHEBI:58725"/>
        <dbReference type="EC" id="3.5.1.25"/>
    </reaction>
</comment>
<dbReference type="Gene3D" id="2.30.40.10">
    <property type="entry name" value="Urease, subunit C, domain 1"/>
    <property type="match status" value="1"/>
</dbReference>
<evidence type="ECO:0000256" key="9">
    <source>
        <dbReference type="PIRNR" id="PIRNR038994"/>
    </source>
</evidence>
<feature type="binding site" evidence="11">
    <location>
        <position position="227"/>
    </location>
    <ligand>
        <name>Zn(2+)</name>
        <dbReference type="ChEBI" id="CHEBI:29105"/>
    </ligand>
</feature>
<keyword evidence="4 11" id="KW-0479">Metal-binding</keyword>